<comment type="subcellular location">
    <subcellularLocation>
        <location evidence="1">Nucleus</location>
    </subcellularLocation>
</comment>
<dbReference type="GO" id="GO:0000978">
    <property type="term" value="F:RNA polymerase II cis-regulatory region sequence-specific DNA binding"/>
    <property type="evidence" value="ECO:0007669"/>
    <property type="project" value="InterPro"/>
</dbReference>
<feature type="region of interest" description="Disordered" evidence="8">
    <location>
        <begin position="197"/>
        <end position="228"/>
    </location>
</feature>
<feature type="region of interest" description="Disordered" evidence="8">
    <location>
        <begin position="1"/>
        <end position="23"/>
    </location>
</feature>
<dbReference type="GO" id="GO:0005634">
    <property type="term" value="C:nucleus"/>
    <property type="evidence" value="ECO:0007669"/>
    <property type="project" value="UniProtKB-SubCell"/>
</dbReference>
<dbReference type="PANTHER" id="PTHR40626">
    <property type="entry name" value="MIP31509P"/>
    <property type="match status" value="1"/>
</dbReference>
<dbReference type="OrthoDB" id="6077919at2759"/>
<comment type="caution">
    <text evidence="10">The sequence shown here is derived from an EMBL/GenBank/DDBJ whole genome shotgun (WGS) entry which is preliminary data.</text>
</comment>
<reference evidence="10 11" key="1">
    <citation type="submission" date="2016-12" db="EMBL/GenBank/DDBJ databases">
        <title>The genomes of Aspergillus section Nigri reveals drivers in fungal speciation.</title>
        <authorList>
            <consortium name="DOE Joint Genome Institute"/>
            <person name="Vesth T.C."/>
            <person name="Nybo J."/>
            <person name="Theobald S."/>
            <person name="Brandl J."/>
            <person name="Frisvad J.C."/>
            <person name="Nielsen K.F."/>
            <person name="Lyhne E.K."/>
            <person name="Kogle M.E."/>
            <person name="Kuo A."/>
            <person name="Riley R."/>
            <person name="Clum A."/>
            <person name="Nolan M."/>
            <person name="Lipzen A."/>
            <person name="Salamov A."/>
            <person name="Henrissat B."/>
            <person name="Wiebenga A."/>
            <person name="De Vries R.P."/>
            <person name="Grigoriev I.V."/>
            <person name="Mortensen U.H."/>
            <person name="Andersen M.R."/>
            <person name="Baker S.E."/>
        </authorList>
    </citation>
    <scope>NUCLEOTIDE SEQUENCE [LARGE SCALE GENOMIC DNA]</scope>
    <source>
        <strain evidence="10 11">IBT 23096</strain>
    </source>
</reference>
<keyword evidence="11" id="KW-1185">Reference proteome</keyword>
<evidence type="ECO:0000313" key="11">
    <source>
        <dbReference type="Proteomes" id="UP000234275"/>
    </source>
</evidence>
<feature type="domain" description="C2H2-type" evidence="9">
    <location>
        <begin position="74"/>
        <end position="103"/>
    </location>
</feature>
<keyword evidence="6" id="KW-0539">Nucleus</keyword>
<dbReference type="PROSITE" id="PS00028">
    <property type="entry name" value="ZINC_FINGER_C2H2_1"/>
    <property type="match status" value="2"/>
</dbReference>
<protein>
    <submittedName>
        <fullName evidence="10">C2H2 finger domain protein</fullName>
    </submittedName>
</protein>
<dbReference type="GO" id="GO:0000981">
    <property type="term" value="F:DNA-binding transcription factor activity, RNA polymerase II-specific"/>
    <property type="evidence" value="ECO:0007669"/>
    <property type="project" value="InterPro"/>
</dbReference>
<evidence type="ECO:0000256" key="6">
    <source>
        <dbReference type="ARBA" id="ARBA00023242"/>
    </source>
</evidence>
<evidence type="ECO:0000256" key="3">
    <source>
        <dbReference type="ARBA" id="ARBA00022737"/>
    </source>
</evidence>
<dbReference type="EMBL" id="MSFO01000003">
    <property type="protein sequence ID" value="PLB50263.1"/>
    <property type="molecule type" value="Genomic_DNA"/>
</dbReference>
<keyword evidence="3" id="KW-0677">Repeat</keyword>
<evidence type="ECO:0000313" key="10">
    <source>
        <dbReference type="EMBL" id="PLB50263.1"/>
    </source>
</evidence>
<feature type="compositionally biased region" description="Low complexity" evidence="8">
    <location>
        <begin position="215"/>
        <end position="228"/>
    </location>
</feature>
<evidence type="ECO:0000256" key="1">
    <source>
        <dbReference type="ARBA" id="ARBA00004123"/>
    </source>
</evidence>
<dbReference type="InterPro" id="IPR013087">
    <property type="entry name" value="Znf_C2H2_type"/>
</dbReference>
<sequence length="321" mass="35777">MAAKKSSGTTTMRRFSPTTEIPLPITYTPTTHRISKAKKGKRVHACEYPGCNKVFTRAEHRRRHELNHNPEALFRCTHHNCKKAFHRPDLLARHMERHELEAQMDNTQWERHSRAPMVSEAHYVPKCAPIDPSAGSYLAVTQQPNSMSIGSLVGPAIHPDLAGDCGMMWNGMPLHSEHQTPLFPGNHIHESVEDTRFYGSPETCSSPSSDGATLSIPSHPRSSLSSTPVVVDPYPENIIESDLSSSPMSMHANVRCWDQDAGLHSSNMVPLSLHDSLVQPPLQCHYPSPAWSAPHHLGYEEHALPPVAHYATPMGWKQWAI</sequence>
<keyword evidence="4 7" id="KW-0863">Zinc-finger</keyword>
<dbReference type="PANTHER" id="PTHR40626:SF30">
    <property type="entry name" value="FINGER DOMAIN PROTEIN, PUTATIVE (AFU_ORTHOLOGUE AFUA_4G13600)-RELATED"/>
    <property type="match status" value="1"/>
</dbReference>
<dbReference type="AlphaFoldDB" id="A0A2I2GBL0"/>
<evidence type="ECO:0000256" key="7">
    <source>
        <dbReference type="PROSITE-ProRule" id="PRU00042"/>
    </source>
</evidence>
<evidence type="ECO:0000256" key="2">
    <source>
        <dbReference type="ARBA" id="ARBA00022723"/>
    </source>
</evidence>
<feature type="domain" description="C2H2-type" evidence="9">
    <location>
        <begin position="44"/>
        <end position="73"/>
    </location>
</feature>
<dbReference type="PROSITE" id="PS50157">
    <property type="entry name" value="ZINC_FINGER_C2H2_2"/>
    <property type="match status" value="2"/>
</dbReference>
<dbReference type="GeneID" id="36550164"/>
<dbReference type="GO" id="GO:0008270">
    <property type="term" value="F:zinc ion binding"/>
    <property type="evidence" value="ECO:0007669"/>
    <property type="project" value="UniProtKB-KW"/>
</dbReference>
<feature type="compositionally biased region" description="Polar residues" evidence="8">
    <location>
        <begin position="1"/>
        <end position="19"/>
    </location>
</feature>
<keyword evidence="5" id="KW-0862">Zinc</keyword>
<feature type="compositionally biased region" description="Polar residues" evidence="8">
    <location>
        <begin position="202"/>
        <end position="212"/>
    </location>
</feature>
<organism evidence="10 11">
    <name type="scientific">Aspergillus steynii IBT 23096</name>
    <dbReference type="NCBI Taxonomy" id="1392250"/>
    <lineage>
        <taxon>Eukaryota</taxon>
        <taxon>Fungi</taxon>
        <taxon>Dikarya</taxon>
        <taxon>Ascomycota</taxon>
        <taxon>Pezizomycotina</taxon>
        <taxon>Eurotiomycetes</taxon>
        <taxon>Eurotiomycetidae</taxon>
        <taxon>Eurotiales</taxon>
        <taxon>Aspergillaceae</taxon>
        <taxon>Aspergillus</taxon>
        <taxon>Aspergillus subgen. Circumdati</taxon>
    </lineage>
</organism>
<dbReference type="RefSeq" id="XP_024705565.1">
    <property type="nucleotide sequence ID" value="XM_024842467.1"/>
</dbReference>
<proteinExistence type="predicted"/>
<dbReference type="InterPro" id="IPR051059">
    <property type="entry name" value="VerF-like"/>
</dbReference>
<evidence type="ECO:0000256" key="8">
    <source>
        <dbReference type="SAM" id="MobiDB-lite"/>
    </source>
</evidence>
<evidence type="ECO:0000259" key="9">
    <source>
        <dbReference type="PROSITE" id="PS50157"/>
    </source>
</evidence>
<evidence type="ECO:0000256" key="5">
    <source>
        <dbReference type="ARBA" id="ARBA00022833"/>
    </source>
</evidence>
<keyword evidence="2" id="KW-0479">Metal-binding</keyword>
<dbReference type="Proteomes" id="UP000234275">
    <property type="component" value="Unassembled WGS sequence"/>
</dbReference>
<gene>
    <name evidence="10" type="ORF">P170DRAFT_140453</name>
</gene>
<dbReference type="VEuPathDB" id="FungiDB:P170DRAFT_140453"/>
<dbReference type="InterPro" id="IPR036236">
    <property type="entry name" value="Znf_C2H2_sf"/>
</dbReference>
<evidence type="ECO:0000256" key="4">
    <source>
        <dbReference type="ARBA" id="ARBA00022771"/>
    </source>
</evidence>
<dbReference type="SMART" id="SM00355">
    <property type="entry name" value="ZnF_C2H2"/>
    <property type="match status" value="2"/>
</dbReference>
<dbReference type="STRING" id="1392250.A0A2I2GBL0"/>
<dbReference type="Gene3D" id="3.30.160.60">
    <property type="entry name" value="Classic Zinc Finger"/>
    <property type="match status" value="2"/>
</dbReference>
<dbReference type="GO" id="GO:0000785">
    <property type="term" value="C:chromatin"/>
    <property type="evidence" value="ECO:0007669"/>
    <property type="project" value="TreeGrafter"/>
</dbReference>
<dbReference type="SUPFAM" id="SSF57667">
    <property type="entry name" value="beta-beta-alpha zinc fingers"/>
    <property type="match status" value="1"/>
</dbReference>
<name>A0A2I2GBL0_9EURO</name>
<accession>A0A2I2GBL0</accession>